<dbReference type="GO" id="GO:0003677">
    <property type="term" value="F:DNA binding"/>
    <property type="evidence" value="ECO:0007669"/>
    <property type="project" value="InterPro"/>
</dbReference>
<sequence length="419" mass="45924">MGAPRKGQPRGGVFAAGQAGVRKGIFELRCGPDSFVIPGRSSREAASRRPWDPVCLFSVMVEVGRKPKGSWSPISGQAVAWLGSFPPVNHQPEQLHGAVSCRPRTTGRGVDMIMQNYVGCDISKQWLDFFDEASGRCQRIDNHADAIAAHVAGLHPGQDFVVMEATGVHDRLLRHALAKAGVAFSRHNPTHTHNYAKSTARRAKTDPLDARMLSGYGRRYHPEAEPAPREEDEHLQSLARYRDQLVDTRANLKKQLSEAFDEIVIAGFEEMITDFNTRIKALEARIAQVIRQNEGTARDNALMVSVPGVSKVTALSLLALLPELGQRSPKSIAALVGLAPFDNKSGKLRRRSQIQGGRARVRRALYMAALGAIRACDRFKAFYSTIAARSGSKKLAIIAVARKLLVVLNAIIRDQKAFA</sequence>
<accession>A0A6M7UAU5</accession>
<dbReference type="Pfam" id="PF01548">
    <property type="entry name" value="DEDD_Tnp_IS110"/>
    <property type="match status" value="1"/>
</dbReference>
<name>A0A6M7UAU5_9HYPH</name>
<organism evidence="4 5">
    <name type="scientific">Mesorhizobium erdmanii</name>
    <dbReference type="NCBI Taxonomy" id="1777866"/>
    <lineage>
        <taxon>Bacteria</taxon>
        <taxon>Pseudomonadati</taxon>
        <taxon>Pseudomonadota</taxon>
        <taxon>Alphaproteobacteria</taxon>
        <taxon>Hyphomicrobiales</taxon>
        <taxon>Phyllobacteriaceae</taxon>
        <taxon>Mesorhizobium</taxon>
    </lineage>
</organism>
<dbReference type="KEGG" id="merd:EB233_04005"/>
<proteinExistence type="predicted"/>
<dbReference type="EMBL" id="CP033361">
    <property type="protein sequence ID" value="QKC74809.1"/>
    <property type="molecule type" value="Genomic_DNA"/>
</dbReference>
<dbReference type="PANTHER" id="PTHR33055">
    <property type="entry name" value="TRANSPOSASE FOR INSERTION SEQUENCE ELEMENT IS1111A"/>
    <property type="match status" value="1"/>
</dbReference>
<reference evidence="4 5" key="1">
    <citation type="submission" date="2018-10" db="EMBL/GenBank/DDBJ databases">
        <authorList>
            <person name="Perry B.J."/>
            <person name="Sullivan J.T."/>
            <person name="Murphy R.J.T."/>
            <person name="Ramsay J.P."/>
            <person name="Ronson C.W."/>
        </authorList>
    </citation>
    <scope>NUCLEOTIDE SEQUENCE [LARGE SCALE GENOMIC DNA]</scope>
    <source>
        <strain evidence="4 5">NZP2014</strain>
    </source>
</reference>
<evidence type="ECO:0000313" key="4">
    <source>
        <dbReference type="EMBL" id="QKC74809.1"/>
    </source>
</evidence>
<feature type="domain" description="Transposase IS116/IS110/IS902 C-terminal" evidence="3">
    <location>
        <begin position="302"/>
        <end position="383"/>
    </location>
</feature>
<dbReference type="Proteomes" id="UP000503339">
    <property type="component" value="Chromosome"/>
</dbReference>
<evidence type="ECO:0000259" key="2">
    <source>
        <dbReference type="Pfam" id="PF01548"/>
    </source>
</evidence>
<dbReference type="AlphaFoldDB" id="A0A6M7UAU5"/>
<feature type="coiled-coil region" evidence="1">
    <location>
        <begin position="238"/>
        <end position="299"/>
    </location>
</feature>
<dbReference type="GO" id="GO:0006313">
    <property type="term" value="P:DNA transposition"/>
    <property type="evidence" value="ECO:0007669"/>
    <property type="project" value="InterPro"/>
</dbReference>
<feature type="domain" description="Transposase IS110-like N-terminal" evidence="2">
    <location>
        <begin position="144"/>
        <end position="263"/>
    </location>
</feature>
<evidence type="ECO:0000313" key="5">
    <source>
        <dbReference type="Proteomes" id="UP000503339"/>
    </source>
</evidence>
<gene>
    <name evidence="4" type="ORF">EB233_04005</name>
</gene>
<keyword evidence="5" id="KW-1185">Reference proteome</keyword>
<evidence type="ECO:0000259" key="3">
    <source>
        <dbReference type="Pfam" id="PF02371"/>
    </source>
</evidence>
<dbReference type="GO" id="GO:0004803">
    <property type="term" value="F:transposase activity"/>
    <property type="evidence" value="ECO:0007669"/>
    <property type="project" value="InterPro"/>
</dbReference>
<dbReference type="InterPro" id="IPR003346">
    <property type="entry name" value="Transposase_20"/>
</dbReference>
<evidence type="ECO:0000256" key="1">
    <source>
        <dbReference type="SAM" id="Coils"/>
    </source>
</evidence>
<protein>
    <submittedName>
        <fullName evidence="4">IS110 family transposase</fullName>
    </submittedName>
</protein>
<dbReference type="InterPro" id="IPR047650">
    <property type="entry name" value="Transpos_IS110"/>
</dbReference>
<dbReference type="InterPro" id="IPR002525">
    <property type="entry name" value="Transp_IS110-like_N"/>
</dbReference>
<dbReference type="Pfam" id="PF02371">
    <property type="entry name" value="Transposase_20"/>
    <property type="match status" value="1"/>
</dbReference>
<dbReference type="NCBIfam" id="NF033542">
    <property type="entry name" value="transpos_IS110"/>
    <property type="match status" value="1"/>
</dbReference>
<keyword evidence="1" id="KW-0175">Coiled coil</keyword>
<dbReference type="PANTHER" id="PTHR33055:SF13">
    <property type="entry name" value="TRANSPOSASE"/>
    <property type="match status" value="1"/>
</dbReference>